<dbReference type="Proteomes" id="UP001595526">
    <property type="component" value="Unassembled WGS sequence"/>
</dbReference>
<proteinExistence type="predicted"/>
<protein>
    <submittedName>
        <fullName evidence="1">DUF4197 domain-containing protein</fullName>
    </submittedName>
</protein>
<gene>
    <name evidence="1" type="ORF">ACFOET_16215</name>
</gene>
<sequence length="254" mass="27226">MNHLKTYTFICLLLVFAGCDSLNQVVNSSAGTGGSATAPTTTTISSTEAASGIKQALSQGLDRSIQSLAVKDGFLGNAAVKILMPPEAQRVESALRGIGLGSLCDNLIQSLNRAAETAVSEAAPVFVSSLSQLTIRDATNILLSGQPDAATGFFKRTTTSELTKRFSPIVEGALGKHNVAQYWSAIVTRYNQIPLINEKIETDLNRYVTQKAIDGLFYQVAQEELKIRNNLGGARSTPLLQKVFGYADNQKNKL</sequence>
<evidence type="ECO:0000313" key="1">
    <source>
        <dbReference type="EMBL" id="MFC3199171.1"/>
    </source>
</evidence>
<name>A0ABV7JMC0_9SPHI</name>
<dbReference type="Pfam" id="PF13852">
    <property type="entry name" value="DUF4197"/>
    <property type="match status" value="1"/>
</dbReference>
<evidence type="ECO:0000313" key="2">
    <source>
        <dbReference type="Proteomes" id="UP001595526"/>
    </source>
</evidence>
<comment type="caution">
    <text evidence="1">The sequence shown here is derived from an EMBL/GenBank/DDBJ whole genome shotgun (WGS) entry which is preliminary data.</text>
</comment>
<organism evidence="1 2">
    <name type="scientific">Parapedobacter deserti</name>
    <dbReference type="NCBI Taxonomy" id="1912957"/>
    <lineage>
        <taxon>Bacteria</taxon>
        <taxon>Pseudomonadati</taxon>
        <taxon>Bacteroidota</taxon>
        <taxon>Sphingobacteriia</taxon>
        <taxon>Sphingobacteriales</taxon>
        <taxon>Sphingobacteriaceae</taxon>
        <taxon>Parapedobacter</taxon>
    </lineage>
</organism>
<dbReference type="PROSITE" id="PS51257">
    <property type="entry name" value="PROKAR_LIPOPROTEIN"/>
    <property type="match status" value="1"/>
</dbReference>
<dbReference type="EMBL" id="JBHRTA010000038">
    <property type="protein sequence ID" value="MFC3199171.1"/>
    <property type="molecule type" value="Genomic_DNA"/>
</dbReference>
<reference evidence="2" key="1">
    <citation type="journal article" date="2019" name="Int. J. Syst. Evol. Microbiol.">
        <title>The Global Catalogue of Microorganisms (GCM) 10K type strain sequencing project: providing services to taxonomists for standard genome sequencing and annotation.</title>
        <authorList>
            <consortium name="The Broad Institute Genomics Platform"/>
            <consortium name="The Broad Institute Genome Sequencing Center for Infectious Disease"/>
            <person name="Wu L."/>
            <person name="Ma J."/>
        </authorList>
    </citation>
    <scope>NUCLEOTIDE SEQUENCE [LARGE SCALE GENOMIC DNA]</scope>
    <source>
        <strain evidence="2">KCTC 52416</strain>
    </source>
</reference>
<accession>A0ABV7JMC0</accession>
<dbReference type="RefSeq" id="WP_379024534.1">
    <property type="nucleotide sequence ID" value="NZ_JBHRTA010000038.1"/>
</dbReference>
<dbReference type="InterPro" id="IPR025245">
    <property type="entry name" value="DUF4197"/>
</dbReference>
<keyword evidence="2" id="KW-1185">Reference proteome</keyword>